<dbReference type="HAMAP" id="MF_01945">
    <property type="entry name" value="Lipid_A_LpxT"/>
    <property type="match status" value="1"/>
</dbReference>
<dbReference type="CDD" id="cd01610">
    <property type="entry name" value="PAP2_like"/>
    <property type="match status" value="1"/>
</dbReference>
<dbReference type="SUPFAM" id="SSF48317">
    <property type="entry name" value="Acid phosphatase/Vanadium-dependent haloperoxidase"/>
    <property type="match status" value="1"/>
</dbReference>
<dbReference type="InterPro" id="IPR036938">
    <property type="entry name" value="PAP2/HPO_sf"/>
</dbReference>
<evidence type="ECO:0000259" key="2">
    <source>
        <dbReference type="SMART" id="SM00014"/>
    </source>
</evidence>
<keyword evidence="1" id="KW-0808">Transferase</keyword>
<name>A0ABQ5LFS7_9GAMM</name>
<gene>
    <name evidence="1" type="primary">lpxT</name>
    <name evidence="3" type="ORF">SOASR032_10290</name>
</gene>
<dbReference type="EC" id="2.7.4.29" evidence="1"/>
<keyword evidence="1" id="KW-1003">Cell membrane</keyword>
<comment type="pathway">
    <text evidence="1">Bacterial outer membrane biogenesis; lipopolysaccharide biosynthesis.</text>
</comment>
<keyword evidence="1" id="KW-0997">Cell inner membrane</keyword>
<proteinExistence type="inferred from homology"/>
<comment type="subcellular location">
    <subcellularLocation>
        <location evidence="1">Cell inner membrane</location>
        <topology evidence="1">Multi-pass membrane protein</topology>
    </subcellularLocation>
    <text evidence="1">Transferase activity takes place on the periplamic side of the inner membrane.</text>
</comment>
<dbReference type="Pfam" id="PF01569">
    <property type="entry name" value="PAP2"/>
    <property type="match status" value="1"/>
</dbReference>
<dbReference type="InterPro" id="IPR000326">
    <property type="entry name" value="PAP2/HPO"/>
</dbReference>
<evidence type="ECO:0000313" key="3">
    <source>
        <dbReference type="EMBL" id="GKX62460.1"/>
    </source>
</evidence>
<comment type="function">
    <text evidence="1">Involved in the modification of the lipid A domain of lipopolysaccharides (LPS). Transfers a phosphate group from undecaprenyl pyrophosphate (C55-PP) to lipid A to form lipid A 1-diphosphate. Contributes to the recycling of undecaprenyl phosphate (C55-P).</text>
</comment>
<feature type="transmembrane region" description="Helical" evidence="1">
    <location>
        <begin position="199"/>
        <end position="220"/>
    </location>
</feature>
<keyword evidence="4" id="KW-1185">Reference proteome</keyword>
<dbReference type="EMBL" id="BRLJ01000002">
    <property type="protein sequence ID" value="GKX62460.1"/>
    <property type="molecule type" value="Genomic_DNA"/>
</dbReference>
<feature type="transmembrane region" description="Helical" evidence="1">
    <location>
        <begin position="72"/>
        <end position="90"/>
    </location>
</feature>
<dbReference type="SMART" id="SM00014">
    <property type="entry name" value="acidPPc"/>
    <property type="match status" value="1"/>
</dbReference>
<accession>A0ABQ5LFS7</accession>
<reference evidence="3" key="1">
    <citation type="submission" date="2022-06" db="EMBL/GenBank/DDBJ databases">
        <title>Draft genome sequences of Pragia fontium str. JCM24417.</title>
        <authorList>
            <person name="Wakabayashi Y."/>
            <person name="Kojima K."/>
        </authorList>
    </citation>
    <scope>NUCLEOTIDE SEQUENCE</scope>
    <source>
        <strain evidence="3">JCM 24417</strain>
    </source>
</reference>
<evidence type="ECO:0000256" key="1">
    <source>
        <dbReference type="HAMAP-Rule" id="MF_01945"/>
    </source>
</evidence>
<evidence type="ECO:0000313" key="4">
    <source>
        <dbReference type="Proteomes" id="UP001059610"/>
    </source>
</evidence>
<dbReference type="InterPro" id="IPR032908">
    <property type="entry name" value="LpxT"/>
</dbReference>
<keyword evidence="1" id="KW-0448">Lipopolysaccharide biosynthesis</keyword>
<organism evidence="3 4">
    <name type="scientific">Pragia fontium</name>
    <dbReference type="NCBI Taxonomy" id="82985"/>
    <lineage>
        <taxon>Bacteria</taxon>
        <taxon>Pseudomonadati</taxon>
        <taxon>Pseudomonadota</taxon>
        <taxon>Gammaproteobacteria</taxon>
        <taxon>Enterobacterales</taxon>
        <taxon>Budviciaceae</taxon>
        <taxon>Pragia</taxon>
    </lineage>
</organism>
<comment type="catalytic activity">
    <reaction evidence="1">
        <text>an alpha-Kdo-(2-&gt;4)-alpha-Kdo-(2-&gt;6)-lipid A + di-trans,octa-cis-undecaprenyl diphosphate = an alpha-D-Kdo-(2-&gt;4)-alpha-D-Kdo-(2-&gt;6)-lipid A 1-diphosphate + di-trans,octa-cis-undecaprenyl phosphate</text>
        <dbReference type="Rhea" id="RHEA:74291"/>
        <dbReference type="ChEBI" id="CHEBI:58405"/>
        <dbReference type="ChEBI" id="CHEBI:60392"/>
        <dbReference type="ChEBI" id="CHEBI:176431"/>
        <dbReference type="ChEBI" id="CHEBI:193150"/>
        <dbReference type="EC" id="2.7.4.29"/>
    </reaction>
</comment>
<feature type="domain" description="Phosphatidic acid phosphatase type 2/haloperoxidase" evidence="2">
    <location>
        <begin position="103"/>
        <end position="218"/>
    </location>
</feature>
<feature type="transmembrane region" description="Helical" evidence="1">
    <location>
        <begin position="160"/>
        <end position="187"/>
    </location>
</feature>
<sequence length="243" mass="27434">MLILKGISMSFRQLPAILLLNIFGIGLFLSWYLPENHGFWYPIDSTIFYYFNAHLADNSGFLKLVAITNNRAFDGVSLLAMGILFLHFFLKQDATGKRRMIIMGVVMLLTAVILNQSGRLFPIERPSPTLTFSGINRVSELTGIPTKDASRDSFPGDHGLMLMIFAGFMLRYFTRWSFCIAVVYVVVFSLPRIMIGSHWFTDIYVGALSMVCIVLSWWLLTPACDAVIDGINRLIPGKHRPVK</sequence>
<keyword evidence="1" id="KW-0472">Membrane</keyword>
<protein>
    <recommendedName>
        <fullName evidence="1">Lipid A 1-diphosphate synthase</fullName>
        <ecNumber evidence="1">2.7.4.29</ecNumber>
    </recommendedName>
    <alternativeName>
        <fullName evidence="1">Kdo(2)-lipid A phosphotransferase</fullName>
    </alternativeName>
    <alternativeName>
        <fullName evidence="1">Undecaprenyl pyrophosphate:lipid A 1-phosphate phosphotransferase</fullName>
    </alternativeName>
</protein>
<comment type="caution">
    <text evidence="3">The sequence shown here is derived from an EMBL/GenBank/DDBJ whole genome shotgun (WGS) entry which is preliminary data.</text>
</comment>
<keyword evidence="1" id="KW-1133">Transmembrane helix</keyword>
<feature type="transmembrane region" description="Helical" evidence="1">
    <location>
        <begin position="102"/>
        <end position="121"/>
    </location>
</feature>
<dbReference type="Proteomes" id="UP001059610">
    <property type="component" value="Unassembled WGS sequence"/>
</dbReference>
<feature type="transmembrane region" description="Helical" evidence="1">
    <location>
        <begin position="12"/>
        <end position="33"/>
    </location>
</feature>
<keyword evidence="1" id="KW-0812">Transmembrane</keyword>
<comment type="similarity">
    <text evidence="1">Belongs to the LpxT phosphotransferase family.</text>
</comment>